<keyword evidence="3" id="KW-1185">Reference proteome</keyword>
<feature type="compositionally biased region" description="Low complexity" evidence="1">
    <location>
        <begin position="149"/>
        <end position="160"/>
    </location>
</feature>
<feature type="region of interest" description="Disordered" evidence="1">
    <location>
        <begin position="114"/>
        <end position="161"/>
    </location>
</feature>
<reference evidence="2" key="1">
    <citation type="submission" date="2022-04" db="EMBL/GenBank/DDBJ databases">
        <title>Carnegiea gigantea Genome sequencing and assembly v2.</title>
        <authorList>
            <person name="Copetti D."/>
            <person name="Sanderson M.J."/>
            <person name="Burquez A."/>
            <person name="Wojciechowski M.F."/>
        </authorList>
    </citation>
    <scope>NUCLEOTIDE SEQUENCE</scope>
    <source>
        <strain evidence="2">SGP5-SGP5p</strain>
        <tissue evidence="2">Aerial part</tissue>
    </source>
</reference>
<evidence type="ECO:0000313" key="3">
    <source>
        <dbReference type="Proteomes" id="UP001153076"/>
    </source>
</evidence>
<comment type="caution">
    <text evidence="2">The sequence shown here is derived from an EMBL/GenBank/DDBJ whole genome shotgun (WGS) entry which is preliminary data.</text>
</comment>
<organism evidence="2 3">
    <name type="scientific">Carnegiea gigantea</name>
    <dbReference type="NCBI Taxonomy" id="171969"/>
    <lineage>
        <taxon>Eukaryota</taxon>
        <taxon>Viridiplantae</taxon>
        <taxon>Streptophyta</taxon>
        <taxon>Embryophyta</taxon>
        <taxon>Tracheophyta</taxon>
        <taxon>Spermatophyta</taxon>
        <taxon>Magnoliopsida</taxon>
        <taxon>eudicotyledons</taxon>
        <taxon>Gunneridae</taxon>
        <taxon>Pentapetalae</taxon>
        <taxon>Caryophyllales</taxon>
        <taxon>Cactineae</taxon>
        <taxon>Cactaceae</taxon>
        <taxon>Cactoideae</taxon>
        <taxon>Echinocereeae</taxon>
        <taxon>Carnegiea</taxon>
    </lineage>
</organism>
<proteinExistence type="predicted"/>
<gene>
    <name evidence="2" type="ORF">Cgig2_005949</name>
</gene>
<accession>A0A9Q1KJK2</accession>
<dbReference type="AlphaFoldDB" id="A0A9Q1KJK2"/>
<evidence type="ECO:0000256" key="1">
    <source>
        <dbReference type="SAM" id="MobiDB-lite"/>
    </source>
</evidence>
<dbReference type="EMBL" id="JAKOGI010000098">
    <property type="protein sequence ID" value="KAJ8444427.1"/>
    <property type="molecule type" value="Genomic_DNA"/>
</dbReference>
<protein>
    <submittedName>
        <fullName evidence="2">Uncharacterized protein</fullName>
    </submittedName>
</protein>
<sequence>MPTVEEMLKNMLEQQQVMTNRMEEQNRKIIEQQELLGKMATRFDSLEKGNFETPHSRSVIWKKGEISSKDDDVDSGGNKHALHFYPKVEFPTFDGSNARNWIKKCQEETMQAMKNQDKPTKTFTQAPSSKPFLPNQKPLLPTPSRVPFTSTTNTNQNSNTKHFPRFTLAAEKAEKIAKGLCYYYDKPFDKGHKCATTATQLFLVEVPGVDV</sequence>
<dbReference type="Proteomes" id="UP001153076">
    <property type="component" value="Unassembled WGS sequence"/>
</dbReference>
<name>A0A9Q1KJK2_9CARY</name>
<evidence type="ECO:0000313" key="2">
    <source>
        <dbReference type="EMBL" id="KAJ8444427.1"/>
    </source>
</evidence>